<dbReference type="GO" id="GO:0008236">
    <property type="term" value="F:serine-type peptidase activity"/>
    <property type="evidence" value="ECO:0007669"/>
    <property type="project" value="UniProtKB-KW"/>
</dbReference>
<reference evidence="10" key="1">
    <citation type="submission" date="2018-05" db="EMBL/GenBank/DDBJ databases">
        <authorList>
            <person name="Lanie J.A."/>
            <person name="Ng W.-L."/>
            <person name="Kazmierczak K.M."/>
            <person name="Andrzejewski T.M."/>
            <person name="Davidsen T.M."/>
            <person name="Wayne K.J."/>
            <person name="Tettelin H."/>
            <person name="Glass J.I."/>
            <person name="Rusch D."/>
            <person name="Podicherti R."/>
            <person name="Tsui H.-C.T."/>
            <person name="Winkler M.E."/>
        </authorList>
    </citation>
    <scope>NUCLEOTIDE SEQUENCE</scope>
</reference>
<dbReference type="PRINTS" id="PR00923">
    <property type="entry name" value="LACTOPTASE"/>
</dbReference>
<dbReference type="SUPFAM" id="SSF49785">
    <property type="entry name" value="Galactose-binding domain-like"/>
    <property type="match status" value="1"/>
</dbReference>
<evidence type="ECO:0000256" key="3">
    <source>
        <dbReference type="ARBA" id="ARBA00012463"/>
    </source>
</evidence>
<evidence type="ECO:0000256" key="8">
    <source>
        <dbReference type="ARBA" id="ARBA00030045"/>
    </source>
</evidence>
<keyword evidence="4" id="KW-0031">Aminopeptidase</keyword>
<keyword evidence="7" id="KW-0720">Serine protease</keyword>
<evidence type="ECO:0000256" key="2">
    <source>
        <dbReference type="ARBA" id="ARBA00010819"/>
    </source>
</evidence>
<dbReference type="EC" id="3.4.14.11" evidence="3"/>
<dbReference type="GO" id="GO:0006508">
    <property type="term" value="P:proteolysis"/>
    <property type="evidence" value="ECO:0007669"/>
    <property type="project" value="UniProtKB-KW"/>
</dbReference>
<dbReference type="InterPro" id="IPR000383">
    <property type="entry name" value="Xaa-Pro-like_dom"/>
</dbReference>
<protein>
    <recommendedName>
        <fullName evidence="3">Xaa-Pro dipeptidyl-peptidase</fullName>
        <ecNumber evidence="3">3.4.14.11</ecNumber>
    </recommendedName>
    <alternativeName>
        <fullName evidence="8">X-prolyl-dipeptidyl aminopeptidase</fullName>
    </alternativeName>
</protein>
<dbReference type="NCBIfam" id="NF003780">
    <property type="entry name" value="PRK05371.1-1"/>
    <property type="match status" value="1"/>
</dbReference>
<evidence type="ECO:0000256" key="5">
    <source>
        <dbReference type="ARBA" id="ARBA00022670"/>
    </source>
</evidence>
<gene>
    <name evidence="10" type="ORF">METZ01_LOCUS116966</name>
</gene>
<dbReference type="InterPro" id="IPR008979">
    <property type="entry name" value="Galactose-bd-like_sf"/>
</dbReference>
<proteinExistence type="inferred from homology"/>
<dbReference type="GO" id="GO:0008239">
    <property type="term" value="F:dipeptidyl-peptidase activity"/>
    <property type="evidence" value="ECO:0007669"/>
    <property type="project" value="UniProtKB-EC"/>
</dbReference>
<dbReference type="SUPFAM" id="SSF53474">
    <property type="entry name" value="alpha/beta-Hydrolases"/>
    <property type="match status" value="1"/>
</dbReference>
<dbReference type="PANTHER" id="PTHR43056">
    <property type="entry name" value="PEPTIDASE S9 PROLYL OLIGOPEPTIDASE"/>
    <property type="match status" value="1"/>
</dbReference>
<evidence type="ECO:0000256" key="7">
    <source>
        <dbReference type="ARBA" id="ARBA00022825"/>
    </source>
</evidence>
<sequence>MKTPLSNECCRLVEKFCLSALFFACHSSFAEDSKPESPKKAVPIIKDGETQIAPRFKDPDMWIRHDLWVETDFDSDGDGKKDRMHVDVTRPRQTDTEDLKVPVVYSSSPYFAGTAKPAHGFMWNPRHELGVNPPKRKEAPLAKRKGERPIISKGHVKDWVPRGFAVVHSSSPGTGLSQGCPTVGGDNESLAPKAVIDWLNGRAAGYTTVDGDQPVTACWSTGKVGMIGTSYNGTLCLAAATTGVEGLEAIIPVAPNTSYYHYYRSNGLVRSPSGYMGEDIDVLYDFINSGDPKKHEYCNCNVRDKDMASGIDRATGDYNKFWAGRDYLNDLEPVKAAVLMSHAFNDWNVMPEHSNRIYQALKEKGVPVQAYYHQGGHGGPPPIKLMNRWFTRYLHGEENKVEKDARAWIVREGSDRNKPKSYEDYPNPAASPVTFQLVAGAPEMGKLTTATNSNQGTETVVDNFSFSGAALAQADWTEHRLMYLSGKLTEAVHLSGTPRITIKLASNKPAANLSVWLVSLPWNDKKNAKITDNIITRGWADPQNHRSLTESEPLVPGRFYDMTFDLQPDDQVIPVGQQIGLMIMSSDREFTLRPDPGTELTIDLDATSIQLPLVGGVKAFAKATTKKTKTKHSKSKKNDSSAVSNTVSSSVSYVVKDTERGELHYKNANGEATLKVINSAGNVVFDGPINTKNQKSKVPTEAMKWFEEVNSKELKSEGK</sequence>
<dbReference type="AlphaFoldDB" id="A0A381XHU6"/>
<dbReference type="InterPro" id="IPR050585">
    <property type="entry name" value="Xaa-Pro_dipeptidyl-ppase/CocE"/>
</dbReference>
<dbReference type="GO" id="GO:0004177">
    <property type="term" value="F:aminopeptidase activity"/>
    <property type="evidence" value="ECO:0007669"/>
    <property type="project" value="UniProtKB-KW"/>
</dbReference>
<dbReference type="InterPro" id="IPR008252">
    <property type="entry name" value="Pept_S15_Xpro"/>
</dbReference>
<dbReference type="PANTHER" id="PTHR43056:SF10">
    <property type="entry name" value="COCE_NOND FAMILY, PUTATIVE (AFU_ORTHOLOGUE AFUA_7G00600)-RELATED"/>
    <property type="match status" value="1"/>
</dbReference>
<organism evidence="10">
    <name type="scientific">marine metagenome</name>
    <dbReference type="NCBI Taxonomy" id="408172"/>
    <lineage>
        <taxon>unclassified sequences</taxon>
        <taxon>metagenomes</taxon>
        <taxon>ecological metagenomes</taxon>
    </lineage>
</organism>
<name>A0A381XHU6_9ZZZZ</name>
<dbReference type="Gene3D" id="2.60.120.260">
    <property type="entry name" value="Galactose-binding domain-like"/>
    <property type="match status" value="1"/>
</dbReference>
<evidence type="ECO:0000313" key="10">
    <source>
        <dbReference type="EMBL" id="SVA64112.1"/>
    </source>
</evidence>
<dbReference type="SMART" id="SM00939">
    <property type="entry name" value="PepX_C"/>
    <property type="match status" value="1"/>
</dbReference>
<dbReference type="Pfam" id="PF02129">
    <property type="entry name" value="Peptidase_S15"/>
    <property type="match status" value="1"/>
</dbReference>
<dbReference type="Gene3D" id="3.40.50.1820">
    <property type="entry name" value="alpha/beta hydrolase"/>
    <property type="match status" value="2"/>
</dbReference>
<feature type="domain" description="Xaa-Pro dipeptidyl-peptidase C-terminal" evidence="9">
    <location>
        <begin position="387"/>
        <end position="610"/>
    </location>
</feature>
<dbReference type="Pfam" id="PF08530">
    <property type="entry name" value="PepX_C"/>
    <property type="match status" value="1"/>
</dbReference>
<comment type="similarity">
    <text evidence="2">Belongs to the peptidase S15 family.</text>
</comment>
<evidence type="ECO:0000256" key="1">
    <source>
        <dbReference type="ARBA" id="ARBA00000123"/>
    </source>
</evidence>
<accession>A0A381XHU6</accession>
<evidence type="ECO:0000256" key="6">
    <source>
        <dbReference type="ARBA" id="ARBA00022801"/>
    </source>
</evidence>
<evidence type="ECO:0000256" key="4">
    <source>
        <dbReference type="ARBA" id="ARBA00022438"/>
    </source>
</evidence>
<dbReference type="InterPro" id="IPR029058">
    <property type="entry name" value="AB_hydrolase_fold"/>
</dbReference>
<dbReference type="EMBL" id="UINC01015180">
    <property type="protein sequence ID" value="SVA64112.1"/>
    <property type="molecule type" value="Genomic_DNA"/>
</dbReference>
<keyword evidence="5" id="KW-0645">Protease</keyword>
<comment type="catalytic activity">
    <reaction evidence="1">
        <text>Hydrolyzes Xaa-Pro-|- bonds to release unblocked, N-terminal dipeptides from substrates including Ala-Pro-|-p-nitroanilide and (sequentially) Tyr-Pro-|-Phe-Pro-|-Gly-Pro-|-Ile.</text>
        <dbReference type="EC" id="3.4.14.11"/>
    </reaction>
</comment>
<evidence type="ECO:0000259" key="9">
    <source>
        <dbReference type="SMART" id="SM00939"/>
    </source>
</evidence>
<keyword evidence="6" id="KW-0378">Hydrolase</keyword>
<dbReference type="InterPro" id="IPR013736">
    <property type="entry name" value="Xaa-Pro_dipept_C"/>
</dbReference>